<dbReference type="RefSeq" id="WP_128196225.1">
    <property type="nucleotide sequence ID" value="NZ_SACJ01000008.1"/>
</dbReference>
<dbReference type="Pfam" id="PF07715">
    <property type="entry name" value="Plug"/>
    <property type="match status" value="1"/>
</dbReference>
<evidence type="ECO:0000256" key="3">
    <source>
        <dbReference type="SAM" id="SignalP"/>
    </source>
</evidence>
<name>A0A3S2XBH4_9FLAO</name>
<keyword evidence="1 3" id="KW-0732">Signal</keyword>
<proteinExistence type="inferred from homology"/>
<keyword evidence="2" id="KW-1134">Transmembrane beta strand</keyword>
<gene>
    <name evidence="5" type="ORF">EOD40_13080</name>
</gene>
<dbReference type="PANTHER" id="PTHR30069">
    <property type="entry name" value="TONB-DEPENDENT OUTER MEMBRANE RECEPTOR"/>
    <property type="match status" value="1"/>
</dbReference>
<dbReference type="GO" id="GO:0015344">
    <property type="term" value="F:siderophore uptake transmembrane transporter activity"/>
    <property type="evidence" value="ECO:0007669"/>
    <property type="project" value="TreeGrafter"/>
</dbReference>
<dbReference type="InterPro" id="IPR008969">
    <property type="entry name" value="CarboxyPept-like_regulatory"/>
</dbReference>
<evidence type="ECO:0000256" key="1">
    <source>
        <dbReference type="ARBA" id="ARBA00022729"/>
    </source>
</evidence>
<evidence type="ECO:0000313" key="5">
    <source>
        <dbReference type="EMBL" id="RVT74438.1"/>
    </source>
</evidence>
<keyword evidence="2" id="KW-0812">Transmembrane</keyword>
<dbReference type="PANTHER" id="PTHR30069:SF29">
    <property type="entry name" value="HEMOGLOBIN AND HEMOGLOBIN-HAPTOGLOBIN-BINDING PROTEIN 1-RELATED"/>
    <property type="match status" value="1"/>
</dbReference>
<sequence length="1069" mass="117517">MKQTFKMVFSVLLLSMMSLTGFAQNANNKVIITGKVVDKDGLGVIGLNVIEKGTKNGVLTDVDGGYRIQVSKGSILQFSFIGMKSVEKKVGDASTINVTMEEDNASLTEVVVVGYGAQKKSHLTGAVQTIKTSEIEDLPTNNLAAALVGRVVGVGISGGYSRPGKPASINMRRSVSLSKDGGTTNPLYVIDGVLQVAGDGSNDSTQFDNLDVSEVESLTFLKDAAAAIYGSRSANGVVIVTTKRGKKGPAKFTYTGSYGIEDESYRTKMLSAYDYAMYYNIMNGPNGYNRPVNSAQYFFSQDELDYFKTLHYDQLDDEWKASSNQKHTLNVSGGTDNATFFAGGSYYTQGGNLSNIKYDKWNFRSGANFNVSDNFKAGIQISGYFNDDSSTNSRNGGTNEENDYRRLLNASPFLPQYINGLPVQRLNTANESQYHFGEINRLGNVSSNRGNNLSVNLNVEYKVPFIKGLSARASYARNVSYNRSAYVGTKFTIYQFVGTGTNGHIFDPSANLAISKANTYNNGNRIGWGNSRNQSQQSNLNLSYNRDFGKHSVSALFSVEKGEAFSTKEEFYKDDPLLTTNGQSSTAFGAVDGATSGSESGSLGYVGRMNYSYGEKYLAEFLFRSDASTRFAPENYWGKFYSLSAGWVISKENFFKSRVIDFLKLRYSIGKLGSDGTRPWQWRQRFTYQVGQGIVVGNGNATTGLKMEVTPNRDATWSDELKTNFGVDAKFLNNRLSLTAESYYNVATDILMSKTANVPFTVGGSVASENYGKRDNYGYEFALGWNDRIGKDFKYGLDVNFGWGNDNMIVGDFNPIEVLKPWGVKPGPSDQGVWGYDYVGMLKSQEDINAYVAKYNIISVMGVKAADLRPGSLSYADIRGPMNTTTGEFAPADGIVDEWDQIQLAKRQGTKYGMGTTLKLGYKNITLAAVVTASFEGGWNEVDSQTRKSMKSAINDGIDNRPSIWNDIFDPVLNPNGTMPNPYNEALNLAPTSRFWQRSATSIQMRNINLGYAMPEKYAKALGISSCRLNLTALNPFILYNPFNYKNPNGAYDIYPVLKTYSLGLNLAF</sequence>
<dbReference type="Gene3D" id="2.170.130.10">
    <property type="entry name" value="TonB-dependent receptor, plug domain"/>
    <property type="match status" value="1"/>
</dbReference>
<keyword evidence="2" id="KW-0472">Membrane</keyword>
<dbReference type="SUPFAM" id="SSF49464">
    <property type="entry name" value="Carboxypeptidase regulatory domain-like"/>
    <property type="match status" value="1"/>
</dbReference>
<dbReference type="GO" id="GO:0044718">
    <property type="term" value="P:siderophore transmembrane transport"/>
    <property type="evidence" value="ECO:0007669"/>
    <property type="project" value="TreeGrafter"/>
</dbReference>
<dbReference type="EMBL" id="SACJ01000008">
    <property type="protein sequence ID" value="RVT74438.1"/>
    <property type="molecule type" value="Genomic_DNA"/>
</dbReference>
<dbReference type="InterPro" id="IPR023997">
    <property type="entry name" value="TonB-dep_OMP_SusC/RagA_CS"/>
</dbReference>
<dbReference type="InterPro" id="IPR039426">
    <property type="entry name" value="TonB-dep_rcpt-like"/>
</dbReference>
<keyword evidence="2" id="KW-0813">Transport</keyword>
<keyword evidence="6" id="KW-1185">Reference proteome</keyword>
<feature type="domain" description="TonB-dependent receptor plug" evidence="4">
    <location>
        <begin position="120"/>
        <end position="237"/>
    </location>
</feature>
<dbReference type="AlphaFoldDB" id="A0A3S2XBH4"/>
<dbReference type="SUPFAM" id="SSF56935">
    <property type="entry name" value="Porins"/>
    <property type="match status" value="1"/>
</dbReference>
<dbReference type="OrthoDB" id="9768177at2"/>
<dbReference type="InterPro" id="IPR023996">
    <property type="entry name" value="TonB-dep_OMP_SusC/RagA"/>
</dbReference>
<dbReference type="NCBIfam" id="TIGR04057">
    <property type="entry name" value="SusC_RagA_signa"/>
    <property type="match status" value="1"/>
</dbReference>
<dbReference type="PROSITE" id="PS52016">
    <property type="entry name" value="TONB_DEPENDENT_REC_3"/>
    <property type="match status" value="1"/>
</dbReference>
<dbReference type="Pfam" id="PF13715">
    <property type="entry name" value="CarbopepD_reg_2"/>
    <property type="match status" value="1"/>
</dbReference>
<dbReference type="InterPro" id="IPR012910">
    <property type="entry name" value="Plug_dom"/>
</dbReference>
<dbReference type="Proteomes" id="UP000285211">
    <property type="component" value="Unassembled WGS sequence"/>
</dbReference>
<comment type="subcellular location">
    <subcellularLocation>
        <location evidence="2">Cell outer membrane</location>
        <topology evidence="2">Multi-pass membrane protein</topology>
    </subcellularLocation>
</comment>
<dbReference type="InterPro" id="IPR037066">
    <property type="entry name" value="Plug_dom_sf"/>
</dbReference>
<evidence type="ECO:0000313" key="6">
    <source>
        <dbReference type="Proteomes" id="UP000285211"/>
    </source>
</evidence>
<comment type="caution">
    <text evidence="5">The sequence shown here is derived from an EMBL/GenBank/DDBJ whole genome shotgun (WGS) entry which is preliminary data.</text>
</comment>
<accession>A0A3S2XBH4</accession>
<reference evidence="5 6" key="1">
    <citation type="submission" date="2019-01" db="EMBL/GenBank/DDBJ databases">
        <authorList>
            <person name="Chen W.-M."/>
        </authorList>
    </citation>
    <scope>NUCLEOTIDE SEQUENCE [LARGE SCALE GENOMIC DNA]</scope>
    <source>
        <strain evidence="5 6">BBQ-12</strain>
    </source>
</reference>
<evidence type="ECO:0000259" key="4">
    <source>
        <dbReference type="Pfam" id="PF07715"/>
    </source>
</evidence>
<feature type="chain" id="PRO_5018558849" evidence="3">
    <location>
        <begin position="24"/>
        <end position="1069"/>
    </location>
</feature>
<comment type="similarity">
    <text evidence="2">Belongs to the TonB-dependent receptor family.</text>
</comment>
<organism evidence="5 6">
    <name type="scientific">Flavobacterium sufflavum</name>
    <dbReference type="NCBI Taxonomy" id="1921138"/>
    <lineage>
        <taxon>Bacteria</taxon>
        <taxon>Pseudomonadati</taxon>
        <taxon>Bacteroidota</taxon>
        <taxon>Flavobacteriia</taxon>
        <taxon>Flavobacteriales</taxon>
        <taxon>Flavobacteriaceae</taxon>
        <taxon>Flavobacterium</taxon>
    </lineage>
</organism>
<protein>
    <submittedName>
        <fullName evidence="5">SusC/RagA family TonB-linked outer membrane protein</fullName>
    </submittedName>
</protein>
<feature type="signal peptide" evidence="3">
    <location>
        <begin position="1"/>
        <end position="23"/>
    </location>
</feature>
<dbReference type="GO" id="GO:0009279">
    <property type="term" value="C:cell outer membrane"/>
    <property type="evidence" value="ECO:0007669"/>
    <property type="project" value="UniProtKB-SubCell"/>
</dbReference>
<keyword evidence="2" id="KW-0998">Cell outer membrane</keyword>
<dbReference type="NCBIfam" id="TIGR04056">
    <property type="entry name" value="OMP_RagA_SusC"/>
    <property type="match status" value="1"/>
</dbReference>
<evidence type="ECO:0000256" key="2">
    <source>
        <dbReference type="PROSITE-ProRule" id="PRU01360"/>
    </source>
</evidence>